<reference evidence="2" key="1">
    <citation type="submission" date="2013-11" db="EMBL/GenBank/DDBJ databases">
        <title>Comparative genomics of Ignicoccus.</title>
        <authorList>
            <person name="Podar M."/>
        </authorList>
    </citation>
    <scope>NUCLEOTIDE SEQUENCE</scope>
    <source>
        <strain evidence="2">DSM 13166</strain>
    </source>
</reference>
<dbReference type="Gene3D" id="3.40.50.720">
    <property type="entry name" value="NAD(P)-binding Rossmann-like Domain"/>
    <property type="match status" value="1"/>
</dbReference>
<protein>
    <recommendedName>
        <fullName evidence="1">RmlD-like substrate binding domain-containing protein</fullName>
    </recommendedName>
</protein>
<sequence>MKMKLLVLGGAGVTGKRVVEIALNKGMEVYATYRHTPPPKSLRDANWLKADVDEIDTIRKLLNELKPEAVIDMHAYNKVDDCEDVGREDCWRTNAMSPGLWARECSKKGIKYVWVSTDFVFDGENPPYAEGDVPRPLSQYAVSKLVGEQRALLEGAIVLRTAVVYDSDPRSKFLGWVIRRLAEGKEVPAFVDQWNNPTWAKALAQVSIEALRLEGPKLLHAVGKECMSRYEFAKAVARAMGYSENLVKPSCSCEIKQKARRPKRNCLLTEKLKEKLGVEIPSPREVIKEISKELKETYLSSNELS</sequence>
<evidence type="ECO:0000313" key="2">
    <source>
        <dbReference type="EMBL" id="UXD22499.1"/>
    </source>
</evidence>
<dbReference type="SUPFAM" id="SSF51735">
    <property type="entry name" value="NAD(P)-binding Rossmann-fold domains"/>
    <property type="match status" value="1"/>
</dbReference>
<name>A0A977PLH2_9CREN</name>
<feature type="domain" description="RmlD-like substrate binding" evidence="1">
    <location>
        <begin position="3"/>
        <end position="294"/>
    </location>
</feature>
<dbReference type="InterPro" id="IPR029903">
    <property type="entry name" value="RmlD-like-bd"/>
</dbReference>
<dbReference type="Pfam" id="PF04321">
    <property type="entry name" value="RmlD_sub_bind"/>
    <property type="match status" value="1"/>
</dbReference>
<accession>A0A977PLH2</accession>
<dbReference type="InterPro" id="IPR005913">
    <property type="entry name" value="dTDP_dehydrorham_reduct"/>
</dbReference>
<dbReference type="InterPro" id="IPR036291">
    <property type="entry name" value="NAD(P)-bd_dom_sf"/>
</dbReference>
<evidence type="ECO:0000259" key="1">
    <source>
        <dbReference type="Pfam" id="PF04321"/>
    </source>
</evidence>
<gene>
    <name evidence="2" type="ORF">IPA_05550</name>
</gene>
<dbReference type="Proteomes" id="UP001063698">
    <property type="component" value="Chromosome"/>
</dbReference>
<dbReference type="EMBL" id="CP006868">
    <property type="protein sequence ID" value="UXD22499.1"/>
    <property type="molecule type" value="Genomic_DNA"/>
</dbReference>
<keyword evidence="3" id="KW-1185">Reference proteome</keyword>
<proteinExistence type="predicted"/>
<dbReference type="KEGG" id="ipc:IPA_05550"/>
<dbReference type="PANTHER" id="PTHR10491:SF4">
    <property type="entry name" value="METHIONINE ADENOSYLTRANSFERASE 2 SUBUNIT BETA"/>
    <property type="match status" value="1"/>
</dbReference>
<dbReference type="CDD" id="cd05254">
    <property type="entry name" value="dTDP_HR_like_SDR_e"/>
    <property type="match status" value="1"/>
</dbReference>
<organism evidence="2 3">
    <name type="scientific">Ignicoccus pacificus DSM 13166</name>
    <dbReference type="NCBI Taxonomy" id="940294"/>
    <lineage>
        <taxon>Archaea</taxon>
        <taxon>Thermoproteota</taxon>
        <taxon>Thermoprotei</taxon>
        <taxon>Desulfurococcales</taxon>
        <taxon>Desulfurococcaceae</taxon>
        <taxon>Ignicoccus</taxon>
    </lineage>
</organism>
<dbReference type="PANTHER" id="PTHR10491">
    <property type="entry name" value="DTDP-4-DEHYDRORHAMNOSE REDUCTASE"/>
    <property type="match status" value="1"/>
</dbReference>
<dbReference type="AlphaFoldDB" id="A0A977PLH2"/>
<evidence type="ECO:0000313" key="3">
    <source>
        <dbReference type="Proteomes" id="UP001063698"/>
    </source>
</evidence>